<keyword evidence="1" id="KW-1133">Transmembrane helix</keyword>
<organism evidence="2 3">
    <name type="scientific">Tessaracoccus flavescens</name>
    <dbReference type="NCBI Taxonomy" id="399497"/>
    <lineage>
        <taxon>Bacteria</taxon>
        <taxon>Bacillati</taxon>
        <taxon>Actinomycetota</taxon>
        <taxon>Actinomycetes</taxon>
        <taxon>Propionibacteriales</taxon>
        <taxon>Propionibacteriaceae</taxon>
        <taxon>Tessaracoccus</taxon>
    </lineage>
</organism>
<dbReference type="EMBL" id="CP019607">
    <property type="protein sequence ID" value="AQP51568.1"/>
    <property type="molecule type" value="Genomic_DNA"/>
</dbReference>
<reference evidence="2 3" key="1">
    <citation type="journal article" date="2008" name="Int. J. Syst. Evol. Microbiol.">
        <title>Tessaracoccus flavescens sp. nov., isolated from marine sediment.</title>
        <authorList>
            <person name="Lee D.W."/>
            <person name="Lee S.D."/>
        </authorList>
    </citation>
    <scope>NUCLEOTIDE SEQUENCE [LARGE SCALE GENOMIC DNA]</scope>
    <source>
        <strain evidence="2 3">SST-39T</strain>
    </source>
</reference>
<evidence type="ECO:0000313" key="3">
    <source>
        <dbReference type="Proteomes" id="UP000188235"/>
    </source>
</evidence>
<dbReference type="RefSeq" id="WP_077350990.1">
    <property type="nucleotide sequence ID" value="NZ_CP019607.1"/>
</dbReference>
<proteinExistence type="predicted"/>
<feature type="transmembrane region" description="Helical" evidence="1">
    <location>
        <begin position="88"/>
        <end position="109"/>
    </location>
</feature>
<dbReference type="Proteomes" id="UP000188235">
    <property type="component" value="Chromosome"/>
</dbReference>
<name>A0A1Q2CZL4_9ACTN</name>
<dbReference type="STRING" id="399497.BW733_12835"/>
<keyword evidence="3" id="KW-1185">Reference proteome</keyword>
<feature type="transmembrane region" description="Helical" evidence="1">
    <location>
        <begin position="52"/>
        <end position="76"/>
    </location>
</feature>
<evidence type="ECO:0000313" key="2">
    <source>
        <dbReference type="EMBL" id="AQP51568.1"/>
    </source>
</evidence>
<protein>
    <submittedName>
        <fullName evidence="2">Uncharacterized protein</fullName>
    </submittedName>
</protein>
<keyword evidence="1" id="KW-0812">Transmembrane</keyword>
<evidence type="ECO:0000256" key="1">
    <source>
        <dbReference type="SAM" id="Phobius"/>
    </source>
</evidence>
<feature type="transmembrane region" description="Helical" evidence="1">
    <location>
        <begin position="25"/>
        <end position="46"/>
    </location>
</feature>
<gene>
    <name evidence="2" type="ORF">BW733_12835</name>
</gene>
<dbReference type="AlphaFoldDB" id="A0A1Q2CZL4"/>
<accession>A0A1Q2CZL4</accession>
<dbReference type="OrthoDB" id="3731731at2"/>
<keyword evidence="1" id="KW-0472">Membrane</keyword>
<dbReference type="KEGG" id="tfa:BW733_12835"/>
<sequence>MTENSEVHPDQVAEIEGSPATEVRWFGVVLLIGHLALLVIGAASLWRIAGGWWVGALAAGLFVLAYAAVWRFWLAPGSRRRLGYKERLTVNLVAGPAIVVLGSLASLWLPALLATSIVLLCDALDQHGGN</sequence>